<reference evidence="1 2" key="1">
    <citation type="submission" date="2020-10" db="EMBL/GenBank/DDBJ databases">
        <title>Plant Genome Project.</title>
        <authorList>
            <person name="Zhang R.-G."/>
        </authorList>
    </citation>
    <scope>NUCLEOTIDE SEQUENCE [LARGE SCALE GENOMIC DNA]</scope>
    <source>
        <strain evidence="1">FAFU-HL-1</strain>
        <tissue evidence="1">Leaf</tissue>
    </source>
</reference>
<sequence length="219" mass="24436">MKSDPKPYTKRSRFVEVKYKPLPDYSFGMTPLALEKLANGMFNNFITLKVKLEAEAKKKTMEFSVTISISGLTVGSSVPSTDGSSSVTFCNAASSQSSQTTIVLSVSQVWRIRSGPGCQQIFPPIPFSMNLNWKDFPTGSHNPNRGSSPTMVNCSPKEHSFCSWNLTRTVFDSSALRYRHAKLSLRIDQKISGPDKKKNTYLFLGFDHLRSPSLPKIRN</sequence>
<gene>
    <name evidence="1" type="ORF">SADUNF_Sadunf06G0077600</name>
</gene>
<organism evidence="1 2">
    <name type="scientific">Salix dunnii</name>
    <dbReference type="NCBI Taxonomy" id="1413687"/>
    <lineage>
        <taxon>Eukaryota</taxon>
        <taxon>Viridiplantae</taxon>
        <taxon>Streptophyta</taxon>
        <taxon>Embryophyta</taxon>
        <taxon>Tracheophyta</taxon>
        <taxon>Spermatophyta</taxon>
        <taxon>Magnoliopsida</taxon>
        <taxon>eudicotyledons</taxon>
        <taxon>Gunneridae</taxon>
        <taxon>Pentapetalae</taxon>
        <taxon>rosids</taxon>
        <taxon>fabids</taxon>
        <taxon>Malpighiales</taxon>
        <taxon>Salicaceae</taxon>
        <taxon>Saliceae</taxon>
        <taxon>Salix</taxon>
    </lineage>
</organism>
<comment type="caution">
    <text evidence="1">The sequence shown here is derived from an EMBL/GenBank/DDBJ whole genome shotgun (WGS) entry which is preliminary data.</text>
</comment>
<evidence type="ECO:0000313" key="2">
    <source>
        <dbReference type="Proteomes" id="UP000657918"/>
    </source>
</evidence>
<keyword evidence="2" id="KW-1185">Reference proteome</keyword>
<dbReference type="EMBL" id="JADGMS010000006">
    <property type="protein sequence ID" value="KAF9680029.1"/>
    <property type="molecule type" value="Genomic_DNA"/>
</dbReference>
<evidence type="ECO:0000313" key="1">
    <source>
        <dbReference type="EMBL" id="KAF9680029.1"/>
    </source>
</evidence>
<name>A0A835MX06_9ROSI</name>
<accession>A0A835MX06</accession>
<protein>
    <submittedName>
        <fullName evidence="1">Uncharacterized protein</fullName>
    </submittedName>
</protein>
<dbReference type="Proteomes" id="UP000657918">
    <property type="component" value="Unassembled WGS sequence"/>
</dbReference>
<proteinExistence type="predicted"/>
<dbReference type="AlphaFoldDB" id="A0A835MX06"/>